<gene>
    <name evidence="2" type="ORF">PPACK8108_LOCUS15254</name>
</gene>
<sequence>MKNDGWLGEEEVPSLPGRDRPGRDEAGLAVGRAGWSIVQKCWNGWEKEGRKRKERLKRVTIDTKNTKSRTGWEGRRNTQKRCGTKADYLLQRKADRERWLEGKTRGDNTSKSGASLKLPSKMAYNRTERKKPQDTCVLLVAGREMEVIAPEVHKCGKPMRVG</sequence>
<evidence type="ECO:0000313" key="2">
    <source>
        <dbReference type="EMBL" id="CAH7682374.1"/>
    </source>
</evidence>
<dbReference type="EMBL" id="CALTRL010004041">
    <property type="protein sequence ID" value="CAH7682374.1"/>
    <property type="molecule type" value="Genomic_DNA"/>
</dbReference>
<comment type="caution">
    <text evidence="2">The sequence shown here is derived from an EMBL/GenBank/DDBJ whole genome shotgun (WGS) entry which is preliminary data.</text>
</comment>
<evidence type="ECO:0000256" key="1">
    <source>
        <dbReference type="SAM" id="MobiDB-lite"/>
    </source>
</evidence>
<proteinExistence type="predicted"/>
<feature type="compositionally biased region" description="Basic and acidic residues" evidence="1">
    <location>
        <begin position="99"/>
        <end position="108"/>
    </location>
</feature>
<keyword evidence="3" id="KW-1185">Reference proteome</keyword>
<organism evidence="2 3">
    <name type="scientific">Phakopsora pachyrhizi</name>
    <name type="common">Asian soybean rust disease fungus</name>
    <dbReference type="NCBI Taxonomy" id="170000"/>
    <lineage>
        <taxon>Eukaryota</taxon>
        <taxon>Fungi</taxon>
        <taxon>Dikarya</taxon>
        <taxon>Basidiomycota</taxon>
        <taxon>Pucciniomycotina</taxon>
        <taxon>Pucciniomycetes</taxon>
        <taxon>Pucciniales</taxon>
        <taxon>Phakopsoraceae</taxon>
        <taxon>Phakopsora</taxon>
    </lineage>
</organism>
<name>A0AAV0B8J6_PHAPC</name>
<feature type="region of interest" description="Disordered" evidence="1">
    <location>
        <begin position="99"/>
        <end position="129"/>
    </location>
</feature>
<dbReference type="Proteomes" id="UP001153365">
    <property type="component" value="Unassembled WGS sequence"/>
</dbReference>
<reference evidence="2" key="1">
    <citation type="submission" date="2022-06" db="EMBL/GenBank/DDBJ databases">
        <authorList>
            <consortium name="SYNGENTA / RWTH Aachen University"/>
        </authorList>
    </citation>
    <scope>NUCLEOTIDE SEQUENCE</scope>
</reference>
<protein>
    <submittedName>
        <fullName evidence="2">Uncharacterized protein</fullName>
    </submittedName>
</protein>
<dbReference type="AlphaFoldDB" id="A0AAV0B8J6"/>
<evidence type="ECO:0000313" key="3">
    <source>
        <dbReference type="Proteomes" id="UP001153365"/>
    </source>
</evidence>
<accession>A0AAV0B8J6</accession>
<feature type="region of interest" description="Disordered" evidence="1">
    <location>
        <begin position="1"/>
        <end position="26"/>
    </location>
</feature>
<feature type="compositionally biased region" description="Basic and acidic residues" evidence="1">
    <location>
        <begin position="17"/>
        <end position="26"/>
    </location>
</feature>